<dbReference type="SMART" id="SM00256">
    <property type="entry name" value="FBOX"/>
    <property type="match status" value="1"/>
</dbReference>
<feature type="domain" description="F-box" evidence="6">
    <location>
        <begin position="39"/>
        <end position="85"/>
    </location>
</feature>
<dbReference type="VEuPathDB" id="AmoebaDB:ACA1_217230"/>
<dbReference type="Gene3D" id="1.20.870.10">
    <property type="entry name" value="Son of sevenless (SoS) protein Chain: S domain 1"/>
    <property type="match status" value="1"/>
</dbReference>
<dbReference type="PANTHER" id="PTHR23113">
    <property type="entry name" value="GUANINE NUCLEOTIDE EXCHANGE FACTOR"/>
    <property type="match status" value="1"/>
</dbReference>
<evidence type="ECO:0000259" key="6">
    <source>
        <dbReference type="PROSITE" id="PS50181"/>
    </source>
</evidence>
<dbReference type="PROSITE" id="PS50009">
    <property type="entry name" value="RASGEF_CAT"/>
    <property type="match status" value="1"/>
</dbReference>
<organism evidence="8 9">
    <name type="scientific">Acanthamoeba castellanii (strain ATCC 30010 / Neff)</name>
    <dbReference type="NCBI Taxonomy" id="1257118"/>
    <lineage>
        <taxon>Eukaryota</taxon>
        <taxon>Amoebozoa</taxon>
        <taxon>Discosea</taxon>
        <taxon>Longamoebia</taxon>
        <taxon>Centramoebida</taxon>
        <taxon>Acanthamoebidae</taxon>
        <taxon>Acanthamoeba</taxon>
    </lineage>
</organism>
<accession>L8GSS2</accession>
<dbReference type="Gene3D" id="1.10.840.10">
    <property type="entry name" value="Ras guanine-nucleotide exchange factors catalytic domain"/>
    <property type="match status" value="1"/>
</dbReference>
<dbReference type="InterPro" id="IPR001810">
    <property type="entry name" value="F-box_dom"/>
</dbReference>
<evidence type="ECO:0000256" key="3">
    <source>
        <dbReference type="SAM" id="Coils"/>
    </source>
</evidence>
<evidence type="ECO:0000259" key="7">
    <source>
        <dbReference type="PROSITE" id="PS50212"/>
    </source>
</evidence>
<dbReference type="OrthoDB" id="74314at2759"/>
<dbReference type="SUPFAM" id="SSF81383">
    <property type="entry name" value="F-box domain"/>
    <property type="match status" value="1"/>
</dbReference>
<sequence length="624" mass="70362">MLWEVRREGGAYIRTILRSIGERSLNLLQQEDLLSTAEFNLMNCLPYEVCLYIFSFLDPRSILAAAKVCTSWNVIASDLSLWKHLYEHSLSWSLLLFLYVFFIFIFFYFHFHFFLYVHGATMVAPAPSRRPAPVVSTFCRLAIVVRLDAPLLFYFYFFALVSAPADGATSSAAATKDDDGEAEDCGVGNTIFADEKEIRSGSLGRLVERLVAEKPPESYVSVFLMTYRTFTTPAVLLTTLLALYQRADGSPGAGGPEDVTATWFPFPPHSGERSIITLEEEADIRALKFRICNVLKLWMDEYFVEDFKQQPQQQASSQVGDSPLEPLFPMLITFVLGKLIREGRDTLANILKTSLYNQFHTKQLAAKLKRLSSSDMMDALGKISLASPRLALTDISEEEAARQLTLIEHALICKLKAHELLNARGKTDVMNAVNYCNRLSLWVVATILHEETPRARAKMKARFVAIALFNGVQHLRNLNNFNGMLTVVGALESPAVSRLAETNAELKRKRNSVIKVERELLALAQTAREINKEMLSVPKLPGIPSLYVFTFQSPDTFEGLVNFVKRQLYCTEVLFPFREYQKATYNLVPVLEIQSFLLRGVNAPHNESDLYALSLALEPSTRED</sequence>
<dbReference type="RefSeq" id="XP_004337174.1">
    <property type="nucleotide sequence ID" value="XM_004337126.1"/>
</dbReference>
<keyword evidence="4" id="KW-1133">Transmembrane helix</keyword>
<feature type="transmembrane region" description="Helical" evidence="4">
    <location>
        <begin position="90"/>
        <end position="117"/>
    </location>
</feature>
<dbReference type="Pfam" id="PF00618">
    <property type="entry name" value="RasGEF_N"/>
    <property type="match status" value="1"/>
</dbReference>
<reference evidence="8 9" key="1">
    <citation type="journal article" date="2013" name="Genome Biol.">
        <title>Genome of Acanthamoeba castellanii highlights extensive lateral gene transfer and early evolution of tyrosine kinase signaling.</title>
        <authorList>
            <person name="Clarke M."/>
            <person name="Lohan A.J."/>
            <person name="Liu B."/>
            <person name="Lagkouvardos I."/>
            <person name="Roy S."/>
            <person name="Zafar N."/>
            <person name="Bertelli C."/>
            <person name="Schilde C."/>
            <person name="Kianianmomeni A."/>
            <person name="Burglin T.R."/>
            <person name="Frech C."/>
            <person name="Turcotte B."/>
            <person name="Kopec K.O."/>
            <person name="Synnott J.M."/>
            <person name="Choo C."/>
            <person name="Paponov I."/>
            <person name="Finkler A."/>
            <person name="Soon Heng Tan C."/>
            <person name="Hutchins A.P."/>
            <person name="Weinmeier T."/>
            <person name="Rattei T."/>
            <person name="Chu J.S."/>
            <person name="Gimenez G."/>
            <person name="Irimia M."/>
            <person name="Rigden D.J."/>
            <person name="Fitzpatrick D.A."/>
            <person name="Lorenzo-Morales J."/>
            <person name="Bateman A."/>
            <person name="Chiu C.H."/>
            <person name="Tang P."/>
            <person name="Hegemann P."/>
            <person name="Fromm H."/>
            <person name="Raoult D."/>
            <person name="Greub G."/>
            <person name="Miranda-Saavedra D."/>
            <person name="Chen N."/>
            <person name="Nash P."/>
            <person name="Ginger M.L."/>
            <person name="Horn M."/>
            <person name="Schaap P."/>
            <person name="Caler L."/>
            <person name="Loftus B."/>
        </authorList>
    </citation>
    <scope>NUCLEOTIDE SEQUENCE [LARGE SCALE GENOMIC DNA]</scope>
    <source>
        <strain evidence="8 9">Neff</strain>
    </source>
</reference>
<dbReference type="PROSITE" id="PS50212">
    <property type="entry name" value="RASGEF_NTER"/>
    <property type="match status" value="1"/>
</dbReference>
<keyword evidence="4" id="KW-0472">Membrane</keyword>
<dbReference type="InterPro" id="IPR001895">
    <property type="entry name" value="RASGEF_cat_dom"/>
</dbReference>
<dbReference type="GeneID" id="14915744"/>
<keyword evidence="4" id="KW-0812">Transmembrane</keyword>
<dbReference type="SMART" id="SM00147">
    <property type="entry name" value="RasGEF"/>
    <property type="match status" value="1"/>
</dbReference>
<evidence type="ECO:0000256" key="1">
    <source>
        <dbReference type="ARBA" id="ARBA00022658"/>
    </source>
</evidence>
<dbReference type="Pfam" id="PF00617">
    <property type="entry name" value="RasGEF"/>
    <property type="match status" value="1"/>
</dbReference>
<dbReference type="GO" id="GO:0005886">
    <property type="term" value="C:plasma membrane"/>
    <property type="evidence" value="ECO:0007669"/>
    <property type="project" value="TreeGrafter"/>
</dbReference>
<evidence type="ECO:0000313" key="8">
    <source>
        <dbReference type="EMBL" id="ELR15161.1"/>
    </source>
</evidence>
<dbReference type="Pfam" id="PF12937">
    <property type="entry name" value="F-box-like"/>
    <property type="match status" value="1"/>
</dbReference>
<protein>
    <submittedName>
        <fullName evidence="8">RasGEF domain containing protein</fullName>
    </submittedName>
</protein>
<dbReference type="InterPro" id="IPR023578">
    <property type="entry name" value="Ras_GEF_dom_sf"/>
</dbReference>
<proteinExistence type="predicted"/>
<evidence type="ECO:0000313" key="9">
    <source>
        <dbReference type="Proteomes" id="UP000011083"/>
    </source>
</evidence>
<name>L8GSS2_ACACF</name>
<dbReference type="CDD" id="cd06224">
    <property type="entry name" value="REM"/>
    <property type="match status" value="1"/>
</dbReference>
<dbReference type="Proteomes" id="UP000011083">
    <property type="component" value="Unassembled WGS sequence"/>
</dbReference>
<keyword evidence="1 2" id="KW-0344">Guanine-nucleotide releasing factor</keyword>
<evidence type="ECO:0000259" key="5">
    <source>
        <dbReference type="PROSITE" id="PS50009"/>
    </source>
</evidence>
<evidence type="ECO:0000256" key="2">
    <source>
        <dbReference type="PROSITE-ProRule" id="PRU00168"/>
    </source>
</evidence>
<dbReference type="PANTHER" id="PTHR23113:SF368">
    <property type="entry name" value="CELL DIVISION CONTROL PROTEIN 25"/>
    <property type="match status" value="1"/>
</dbReference>
<gene>
    <name evidence="8" type="ORF">ACA1_217230</name>
</gene>
<feature type="domain" description="N-terminal Ras-GEF" evidence="7">
    <location>
        <begin position="194"/>
        <end position="355"/>
    </location>
</feature>
<dbReference type="InterPro" id="IPR008937">
    <property type="entry name" value="Ras-like_GEF"/>
</dbReference>
<dbReference type="InterPro" id="IPR036047">
    <property type="entry name" value="F-box-like_dom_sf"/>
</dbReference>
<dbReference type="STRING" id="1257118.L8GSS2"/>
<evidence type="ECO:0000256" key="4">
    <source>
        <dbReference type="SAM" id="Phobius"/>
    </source>
</evidence>
<dbReference type="KEGG" id="acan:ACA1_217230"/>
<dbReference type="Gene3D" id="1.20.1280.50">
    <property type="match status" value="1"/>
</dbReference>
<dbReference type="SUPFAM" id="SSF48366">
    <property type="entry name" value="Ras GEF"/>
    <property type="match status" value="1"/>
</dbReference>
<feature type="coiled-coil region" evidence="3">
    <location>
        <begin position="499"/>
        <end position="533"/>
    </location>
</feature>
<dbReference type="EMBL" id="KB008036">
    <property type="protein sequence ID" value="ELR15161.1"/>
    <property type="molecule type" value="Genomic_DNA"/>
</dbReference>
<dbReference type="GO" id="GO:0007265">
    <property type="term" value="P:Ras protein signal transduction"/>
    <property type="evidence" value="ECO:0007669"/>
    <property type="project" value="TreeGrafter"/>
</dbReference>
<feature type="domain" description="Ras-GEF" evidence="5">
    <location>
        <begin position="396"/>
        <end position="620"/>
    </location>
</feature>
<dbReference type="InterPro" id="IPR000651">
    <property type="entry name" value="Ras-like_Gua-exchang_fac_N"/>
</dbReference>
<dbReference type="InterPro" id="IPR036964">
    <property type="entry name" value="RASGEF_cat_dom_sf"/>
</dbReference>
<dbReference type="SMART" id="SM00229">
    <property type="entry name" value="RasGEFN"/>
    <property type="match status" value="1"/>
</dbReference>
<dbReference type="GO" id="GO:0005085">
    <property type="term" value="F:guanyl-nucleotide exchange factor activity"/>
    <property type="evidence" value="ECO:0007669"/>
    <property type="project" value="UniProtKB-KW"/>
</dbReference>
<dbReference type="AlphaFoldDB" id="L8GSS2"/>
<dbReference type="PROSITE" id="PS50181">
    <property type="entry name" value="FBOX"/>
    <property type="match status" value="1"/>
</dbReference>
<keyword evidence="3" id="KW-0175">Coiled coil</keyword>
<keyword evidence="9" id="KW-1185">Reference proteome</keyword>